<sequence>MKKYLLVIVLCCTTFLSGCWDLIELSELSVVSGLAVDKGENKRYKVSVEAVNATQLNPKTGGNASPSILFSVEGDDIGEVTQKMNIGLSRHLVYSHMRAVVISEEVAKEGVNDIFDFLERNREIRNDFNIVIARGSEAADILSVVYPLQKVSSMKINAQLETLEKEWGGDPGVRLNDMIQALLSKGREPVAAGVSIEGSAEKGESMENMQKVKLDAIVKADSLAVLKKGKFIGYLDLEDTRQYLMITDKLKHTTFTIPCGENDYFAIRVYHNDTVTHVKYKKGTPRATVSLTMEAYIDSVSCKKDLGKVATYEEFEKLAEQYISKKIEQTIEKTQQQYGADIFGFGEKMFVQDYRNFKKVEKRWNEEFVDMEIDVDTVVKIRRSGIDRGIFIDETS</sequence>
<dbReference type="NCBIfam" id="TIGR02887">
    <property type="entry name" value="spore_ger_x_C"/>
    <property type="match status" value="1"/>
</dbReference>
<evidence type="ECO:0000259" key="8">
    <source>
        <dbReference type="Pfam" id="PF05504"/>
    </source>
</evidence>
<dbReference type="PANTHER" id="PTHR35789">
    <property type="entry name" value="SPORE GERMINATION PROTEIN B3"/>
    <property type="match status" value="1"/>
</dbReference>
<keyword evidence="5" id="KW-0472">Membrane</keyword>
<dbReference type="Gene3D" id="3.30.300.210">
    <property type="entry name" value="Nutrient germinant receptor protein C, domain 3"/>
    <property type="match status" value="1"/>
</dbReference>
<evidence type="ECO:0000256" key="4">
    <source>
        <dbReference type="ARBA" id="ARBA00022729"/>
    </source>
</evidence>
<evidence type="ECO:0000313" key="10">
    <source>
        <dbReference type="EMBL" id="MBM7702182.1"/>
    </source>
</evidence>
<dbReference type="InterPro" id="IPR057336">
    <property type="entry name" value="GerAC_N"/>
</dbReference>
<dbReference type="InterPro" id="IPR046953">
    <property type="entry name" value="Spore_GerAC-like_C"/>
</dbReference>
<keyword evidence="3" id="KW-0309">Germination</keyword>
<gene>
    <name evidence="10" type="ORF">JOC83_001008</name>
</gene>
<dbReference type="EMBL" id="JAFBFC010000001">
    <property type="protein sequence ID" value="MBM7702182.1"/>
    <property type="molecule type" value="Genomic_DNA"/>
</dbReference>
<evidence type="ECO:0000256" key="7">
    <source>
        <dbReference type="ARBA" id="ARBA00023288"/>
    </source>
</evidence>
<organism evidence="10 11">
    <name type="scientific">Priestia iocasae</name>
    <dbReference type="NCBI Taxonomy" id="2291674"/>
    <lineage>
        <taxon>Bacteria</taxon>
        <taxon>Bacillati</taxon>
        <taxon>Bacillota</taxon>
        <taxon>Bacilli</taxon>
        <taxon>Bacillales</taxon>
        <taxon>Bacillaceae</taxon>
        <taxon>Priestia</taxon>
    </lineage>
</organism>
<dbReference type="Pfam" id="PF25198">
    <property type="entry name" value="Spore_GerAC_N"/>
    <property type="match status" value="1"/>
</dbReference>
<proteinExistence type="inferred from homology"/>
<evidence type="ECO:0000256" key="6">
    <source>
        <dbReference type="ARBA" id="ARBA00023139"/>
    </source>
</evidence>
<dbReference type="InterPro" id="IPR008844">
    <property type="entry name" value="Spore_GerAC-like"/>
</dbReference>
<reference evidence="10 11" key="1">
    <citation type="submission" date="2021-01" db="EMBL/GenBank/DDBJ databases">
        <title>Genomic Encyclopedia of Type Strains, Phase IV (KMG-IV): sequencing the most valuable type-strain genomes for metagenomic binning, comparative biology and taxonomic classification.</title>
        <authorList>
            <person name="Goeker M."/>
        </authorList>
    </citation>
    <scope>NUCLEOTIDE SEQUENCE [LARGE SCALE GENOMIC DNA]</scope>
    <source>
        <strain evidence="10 11">DSM 104297</strain>
    </source>
</reference>
<evidence type="ECO:0000256" key="2">
    <source>
        <dbReference type="ARBA" id="ARBA00007886"/>
    </source>
</evidence>
<dbReference type="Pfam" id="PF05504">
    <property type="entry name" value="Spore_GerAC"/>
    <property type="match status" value="1"/>
</dbReference>
<dbReference type="Proteomes" id="UP000809829">
    <property type="component" value="Unassembled WGS sequence"/>
</dbReference>
<comment type="caution">
    <text evidence="10">The sequence shown here is derived from an EMBL/GenBank/DDBJ whole genome shotgun (WGS) entry which is preliminary data.</text>
</comment>
<dbReference type="InterPro" id="IPR038501">
    <property type="entry name" value="Spore_GerAC_C_sf"/>
</dbReference>
<comment type="similarity">
    <text evidence="2">Belongs to the GerABKC lipoprotein family.</text>
</comment>
<evidence type="ECO:0000256" key="1">
    <source>
        <dbReference type="ARBA" id="ARBA00004635"/>
    </source>
</evidence>
<evidence type="ECO:0000256" key="5">
    <source>
        <dbReference type="ARBA" id="ARBA00023136"/>
    </source>
</evidence>
<name>A0ABS2QRW8_9BACI</name>
<keyword evidence="11" id="KW-1185">Reference proteome</keyword>
<dbReference type="RefSeq" id="WP_205184597.1">
    <property type="nucleotide sequence ID" value="NZ_JAFBFC010000001.1"/>
</dbReference>
<dbReference type="PANTHER" id="PTHR35789:SF1">
    <property type="entry name" value="SPORE GERMINATION PROTEIN B3"/>
    <property type="match status" value="1"/>
</dbReference>
<keyword evidence="6" id="KW-0564">Palmitate</keyword>
<feature type="domain" description="Spore germination GerAC-like C-terminal" evidence="8">
    <location>
        <begin position="223"/>
        <end position="385"/>
    </location>
</feature>
<dbReference type="PROSITE" id="PS51257">
    <property type="entry name" value="PROKAR_LIPOPROTEIN"/>
    <property type="match status" value="1"/>
</dbReference>
<comment type="subcellular location">
    <subcellularLocation>
        <location evidence="1">Membrane</location>
        <topology evidence="1">Lipid-anchor</topology>
    </subcellularLocation>
</comment>
<evidence type="ECO:0000256" key="3">
    <source>
        <dbReference type="ARBA" id="ARBA00022544"/>
    </source>
</evidence>
<protein>
    <submittedName>
        <fullName evidence="10">Spore germination protein KC</fullName>
    </submittedName>
</protein>
<keyword evidence="7" id="KW-0449">Lipoprotein</keyword>
<accession>A0ABS2QRW8</accession>
<feature type="domain" description="Spore germination protein N-terminal" evidence="9">
    <location>
        <begin position="23"/>
        <end position="194"/>
    </location>
</feature>
<evidence type="ECO:0000313" key="11">
    <source>
        <dbReference type="Proteomes" id="UP000809829"/>
    </source>
</evidence>
<evidence type="ECO:0000259" key="9">
    <source>
        <dbReference type="Pfam" id="PF25198"/>
    </source>
</evidence>
<keyword evidence="4" id="KW-0732">Signal</keyword>